<sequence>MAQLKKIQAQMTVNGLIHNAFPTGRVLPYCALSDVGDLGYARALFDRIEDRKVCILNTKVRGVLQGWIWVDGVGFVSRDGERRCGIGMLDLRSFMFRLKACESVHCWVVKVGFEGDGLVRNELTHSHGGKGETFDARKMFDESADRGVVWTLLD</sequence>
<proteinExistence type="predicted"/>
<accession>A0A7N0TLQ6</accession>
<protein>
    <submittedName>
        <fullName evidence="1">Uncharacterized protein</fullName>
    </submittedName>
</protein>
<dbReference type="Gramene" id="Kaladp0039s0714.1.v1.1">
    <property type="protein sequence ID" value="Kaladp0039s0714.1.v1.1"/>
    <property type="gene ID" value="Kaladp0039s0714.v1.1"/>
</dbReference>
<evidence type="ECO:0000313" key="2">
    <source>
        <dbReference type="Proteomes" id="UP000594263"/>
    </source>
</evidence>
<dbReference type="Proteomes" id="UP000594263">
    <property type="component" value="Unplaced"/>
</dbReference>
<dbReference type="EnsemblPlants" id="Kaladp0039s0714.1.v1.1">
    <property type="protein sequence ID" value="Kaladp0039s0714.1.v1.1"/>
    <property type="gene ID" value="Kaladp0039s0714.v1.1"/>
</dbReference>
<keyword evidence="2" id="KW-1185">Reference proteome</keyword>
<name>A0A7N0TLQ6_KALFE</name>
<organism evidence="1 2">
    <name type="scientific">Kalanchoe fedtschenkoi</name>
    <name type="common">Lavender scallops</name>
    <name type="synonym">South American air plant</name>
    <dbReference type="NCBI Taxonomy" id="63787"/>
    <lineage>
        <taxon>Eukaryota</taxon>
        <taxon>Viridiplantae</taxon>
        <taxon>Streptophyta</taxon>
        <taxon>Embryophyta</taxon>
        <taxon>Tracheophyta</taxon>
        <taxon>Spermatophyta</taxon>
        <taxon>Magnoliopsida</taxon>
        <taxon>eudicotyledons</taxon>
        <taxon>Gunneridae</taxon>
        <taxon>Pentapetalae</taxon>
        <taxon>Saxifragales</taxon>
        <taxon>Crassulaceae</taxon>
        <taxon>Kalanchoe</taxon>
    </lineage>
</organism>
<evidence type="ECO:0000313" key="1">
    <source>
        <dbReference type="EnsemblPlants" id="Kaladp0039s0714.1.v1.1"/>
    </source>
</evidence>
<reference evidence="1" key="1">
    <citation type="submission" date="2021-01" db="UniProtKB">
        <authorList>
            <consortium name="EnsemblPlants"/>
        </authorList>
    </citation>
    <scope>IDENTIFICATION</scope>
</reference>
<dbReference type="AlphaFoldDB" id="A0A7N0TLQ6"/>